<protein>
    <submittedName>
        <fullName evidence="2">Unannotated protein</fullName>
    </submittedName>
</protein>
<gene>
    <name evidence="2" type="ORF">UFOPK2809_00975</name>
</gene>
<feature type="region of interest" description="Disordered" evidence="1">
    <location>
        <begin position="1"/>
        <end position="21"/>
    </location>
</feature>
<reference evidence="2" key="1">
    <citation type="submission" date="2020-05" db="EMBL/GenBank/DDBJ databases">
        <authorList>
            <person name="Chiriac C."/>
            <person name="Salcher M."/>
            <person name="Ghai R."/>
            <person name="Kavagutti S V."/>
        </authorList>
    </citation>
    <scope>NUCLEOTIDE SEQUENCE</scope>
</reference>
<evidence type="ECO:0000256" key="1">
    <source>
        <dbReference type="SAM" id="MobiDB-lite"/>
    </source>
</evidence>
<dbReference type="EMBL" id="CAEZZA010000132">
    <property type="protein sequence ID" value="CAB4752906.1"/>
    <property type="molecule type" value="Genomic_DNA"/>
</dbReference>
<proteinExistence type="predicted"/>
<sequence length="37" mass="4067">MSGQEWEGYREDSGGNGNEDCVERLGQEHISNALDIA</sequence>
<evidence type="ECO:0000313" key="2">
    <source>
        <dbReference type="EMBL" id="CAB4752906.1"/>
    </source>
</evidence>
<organism evidence="2">
    <name type="scientific">freshwater metagenome</name>
    <dbReference type="NCBI Taxonomy" id="449393"/>
    <lineage>
        <taxon>unclassified sequences</taxon>
        <taxon>metagenomes</taxon>
        <taxon>ecological metagenomes</taxon>
    </lineage>
</organism>
<name>A0A6J6U0J3_9ZZZZ</name>
<dbReference type="AlphaFoldDB" id="A0A6J6U0J3"/>
<accession>A0A6J6U0J3</accession>